<dbReference type="Gene3D" id="4.10.240.10">
    <property type="entry name" value="Zn(2)-C6 fungal-type DNA-binding domain"/>
    <property type="match status" value="1"/>
</dbReference>
<dbReference type="InterPro" id="IPR007219">
    <property type="entry name" value="XnlR_reg_dom"/>
</dbReference>
<dbReference type="PROSITE" id="PS00463">
    <property type="entry name" value="ZN2_CY6_FUNGAL_1"/>
    <property type="match status" value="1"/>
</dbReference>
<reference evidence="9 10" key="1">
    <citation type="submission" date="2023-08" db="EMBL/GenBank/DDBJ databases">
        <title>Black Yeasts Isolated from many extreme environments.</title>
        <authorList>
            <person name="Coleine C."/>
            <person name="Stajich J.E."/>
            <person name="Selbmann L."/>
        </authorList>
    </citation>
    <scope>NUCLEOTIDE SEQUENCE [LARGE SCALE GENOMIC DNA]</scope>
    <source>
        <strain evidence="9 10">CCFEE 5792</strain>
    </source>
</reference>
<dbReference type="InterPro" id="IPR001138">
    <property type="entry name" value="Zn2Cys6_DnaBD"/>
</dbReference>
<dbReference type="SMART" id="SM00066">
    <property type="entry name" value="GAL4"/>
    <property type="match status" value="1"/>
</dbReference>
<evidence type="ECO:0000256" key="3">
    <source>
        <dbReference type="ARBA" id="ARBA00023015"/>
    </source>
</evidence>
<feature type="compositionally biased region" description="Basic and acidic residues" evidence="7">
    <location>
        <begin position="61"/>
        <end position="70"/>
    </location>
</feature>
<feature type="domain" description="Zn(2)-C6 fungal-type" evidence="8">
    <location>
        <begin position="22"/>
        <end position="56"/>
    </location>
</feature>
<dbReference type="PROSITE" id="PS50048">
    <property type="entry name" value="ZN2_CY6_FUNGAL_2"/>
    <property type="match status" value="1"/>
</dbReference>
<keyword evidence="10" id="KW-1185">Reference proteome</keyword>
<evidence type="ECO:0000256" key="5">
    <source>
        <dbReference type="ARBA" id="ARBA00023163"/>
    </source>
</evidence>
<dbReference type="InterPro" id="IPR036864">
    <property type="entry name" value="Zn2-C6_fun-type_DNA-bd_sf"/>
</dbReference>
<keyword evidence="6" id="KW-0539">Nucleus</keyword>
<evidence type="ECO:0000313" key="9">
    <source>
        <dbReference type="EMBL" id="KAK5049532.1"/>
    </source>
</evidence>
<evidence type="ECO:0000256" key="4">
    <source>
        <dbReference type="ARBA" id="ARBA00023125"/>
    </source>
</evidence>
<dbReference type="CDD" id="cd00067">
    <property type="entry name" value="GAL4"/>
    <property type="match status" value="1"/>
</dbReference>
<feature type="region of interest" description="Disordered" evidence="7">
    <location>
        <begin position="52"/>
        <end position="81"/>
    </location>
</feature>
<evidence type="ECO:0000313" key="10">
    <source>
        <dbReference type="Proteomes" id="UP001358417"/>
    </source>
</evidence>
<evidence type="ECO:0000256" key="6">
    <source>
        <dbReference type="ARBA" id="ARBA00023242"/>
    </source>
</evidence>
<dbReference type="RefSeq" id="XP_064704577.1">
    <property type="nucleotide sequence ID" value="XM_064848038.1"/>
</dbReference>
<evidence type="ECO:0000256" key="1">
    <source>
        <dbReference type="ARBA" id="ARBA00022723"/>
    </source>
</evidence>
<dbReference type="Pfam" id="PF04082">
    <property type="entry name" value="Fungal_trans"/>
    <property type="match status" value="1"/>
</dbReference>
<dbReference type="SUPFAM" id="SSF57701">
    <property type="entry name" value="Zn2/Cys6 DNA-binding domain"/>
    <property type="match status" value="1"/>
</dbReference>
<dbReference type="PANTHER" id="PTHR47171:SF5">
    <property type="entry name" value="ZN(II)2CYS6 TRANSCRIPTION FACTOR (EUROFUNG)"/>
    <property type="match status" value="1"/>
</dbReference>
<name>A0AAV9N4R3_9EURO</name>
<dbReference type="AlphaFoldDB" id="A0AAV9N4R3"/>
<dbReference type="GO" id="GO:0008270">
    <property type="term" value="F:zinc ion binding"/>
    <property type="evidence" value="ECO:0007669"/>
    <property type="project" value="InterPro"/>
</dbReference>
<evidence type="ECO:0000259" key="8">
    <source>
        <dbReference type="PROSITE" id="PS50048"/>
    </source>
</evidence>
<organism evidence="9 10">
    <name type="scientific">Exophiala bonariae</name>
    <dbReference type="NCBI Taxonomy" id="1690606"/>
    <lineage>
        <taxon>Eukaryota</taxon>
        <taxon>Fungi</taxon>
        <taxon>Dikarya</taxon>
        <taxon>Ascomycota</taxon>
        <taxon>Pezizomycotina</taxon>
        <taxon>Eurotiomycetes</taxon>
        <taxon>Chaetothyriomycetidae</taxon>
        <taxon>Chaetothyriales</taxon>
        <taxon>Herpotrichiellaceae</taxon>
        <taxon>Exophiala</taxon>
    </lineage>
</organism>
<dbReference type="PANTHER" id="PTHR47171">
    <property type="entry name" value="FARA-RELATED"/>
    <property type="match status" value="1"/>
</dbReference>
<gene>
    <name evidence="9" type="ORF">LTR84_004461</name>
</gene>
<dbReference type="CDD" id="cd12148">
    <property type="entry name" value="fungal_TF_MHR"/>
    <property type="match status" value="1"/>
</dbReference>
<dbReference type="EMBL" id="JAVRRD010000019">
    <property type="protein sequence ID" value="KAK5049532.1"/>
    <property type="molecule type" value="Genomic_DNA"/>
</dbReference>
<accession>A0AAV9N4R3</accession>
<keyword evidence="3" id="KW-0805">Transcription regulation</keyword>
<keyword evidence="2" id="KW-0862">Zinc</keyword>
<protein>
    <recommendedName>
        <fullName evidence="8">Zn(2)-C6 fungal-type domain-containing protein</fullName>
    </recommendedName>
</protein>
<dbReference type="GO" id="GO:0006351">
    <property type="term" value="P:DNA-templated transcription"/>
    <property type="evidence" value="ECO:0007669"/>
    <property type="project" value="InterPro"/>
</dbReference>
<comment type="caution">
    <text evidence="9">The sequence shown here is derived from an EMBL/GenBank/DDBJ whole genome shotgun (WGS) entry which is preliminary data.</text>
</comment>
<keyword evidence="4" id="KW-0238">DNA-binding</keyword>
<evidence type="ECO:0000256" key="2">
    <source>
        <dbReference type="ARBA" id="ARBA00022833"/>
    </source>
</evidence>
<keyword evidence="5" id="KW-0804">Transcription</keyword>
<dbReference type="Proteomes" id="UP001358417">
    <property type="component" value="Unassembled WGS sequence"/>
</dbReference>
<evidence type="ECO:0000256" key="7">
    <source>
        <dbReference type="SAM" id="MobiDB-lite"/>
    </source>
</evidence>
<proteinExistence type="predicted"/>
<keyword evidence="1" id="KW-0479">Metal-binding</keyword>
<dbReference type="GO" id="GO:0000981">
    <property type="term" value="F:DNA-binding transcription factor activity, RNA polymerase II-specific"/>
    <property type="evidence" value="ECO:0007669"/>
    <property type="project" value="InterPro"/>
</dbReference>
<dbReference type="GeneID" id="89972639"/>
<dbReference type="GO" id="GO:0003677">
    <property type="term" value="F:DNA binding"/>
    <property type="evidence" value="ECO:0007669"/>
    <property type="project" value="UniProtKB-KW"/>
</dbReference>
<dbReference type="InterPro" id="IPR052073">
    <property type="entry name" value="Amide_Lactam_Regulators"/>
</dbReference>
<dbReference type="SMART" id="SM00906">
    <property type="entry name" value="Fungal_trans"/>
    <property type="match status" value="1"/>
</dbReference>
<sequence>MAEAQWVQFSVQRPKRKRAELACETCHSKKIRCDLQARSAGGHSTCTNCLSTGKGCRPRPSKRDKARQGTEDGQLNPLTPPGDIETQDFDASAFQSQAIGATLDIEIPPALTHLSSVNIYQASLPIASINNPRVTESPQQVFDRASVVSNDTSQNWRASENGNSRYVVDPGFLQVYGPENDDDARNQATIARKAPNFLEESQSDLQQSFAETYFEYCYTWCPVLDKSNLSRDLARSLLLADALALVGTHIQPPMLPHASPASYYDRARMRFYDDEEPDLITCLKAVSLFYWWSPRPPSIVHRHSSWWWVSVVIKHCQQAGYHRESGMDLATPEIDLGLRRRIWWTAFARERLTAICQGKPCVIDPEDCNVPEPTLADFPELEDKVKAEVFIYWVRLCAIIGRIAKYLSRTSNDASTSFPVHLGQELIAWVRSLPPHLQLPINSSSTTNFSRDVHLLHLPYLTIIIVLYLKRTSTQSLPQALPPATLAATCLARILKDVLVRSGTRYLMGITCWYCGMGFIALLQASQTENLRLGADADLDILSLAIKQLKSMWATANVFEQGFERLKGKARSTSTAAGSSSFVDIVDNHATDSRSSAKEVDMHDGIDWMDYFPFVTAQTSVVASHILAQQSANLFSFDNFGDTSMLHFQDLFEGLDSWTDPKLFL</sequence>